<evidence type="ECO:0000256" key="1">
    <source>
        <dbReference type="ARBA" id="ARBA00023157"/>
    </source>
</evidence>
<dbReference type="Pfam" id="PF00431">
    <property type="entry name" value="CUB"/>
    <property type="match status" value="1"/>
</dbReference>
<dbReference type="InterPro" id="IPR035914">
    <property type="entry name" value="Sperma_CUB_dom_sf"/>
</dbReference>
<protein>
    <submittedName>
        <fullName evidence="4">Venom CUB domain protein 5</fullName>
    </submittedName>
</protein>
<accession>A0AB38ZER1</accession>
<dbReference type="Gene3D" id="2.60.120.290">
    <property type="entry name" value="Spermadhesin, CUB domain"/>
    <property type="match status" value="1"/>
</dbReference>
<evidence type="ECO:0000313" key="4">
    <source>
        <dbReference type="EMBL" id="WXI02771.1"/>
    </source>
</evidence>
<organism evidence="4">
    <name type="scientific">Oncocephalus sp</name>
    <dbReference type="NCBI Taxonomy" id="2944721"/>
    <lineage>
        <taxon>Eukaryota</taxon>
        <taxon>Metazoa</taxon>
        <taxon>Ecdysozoa</taxon>
        <taxon>Arthropoda</taxon>
        <taxon>Hexapoda</taxon>
        <taxon>Insecta</taxon>
        <taxon>Pterygota</taxon>
        <taxon>Neoptera</taxon>
        <taxon>Paraneoptera</taxon>
        <taxon>Hemiptera</taxon>
        <taxon>Heteroptera</taxon>
        <taxon>Panheteroptera</taxon>
        <taxon>Cimicomorpha</taxon>
        <taxon>Reduviidae</taxon>
        <taxon>Stenopodainae</taxon>
        <taxon>Oncocephalus</taxon>
    </lineage>
</organism>
<dbReference type="InterPro" id="IPR000859">
    <property type="entry name" value="CUB_dom"/>
</dbReference>
<evidence type="ECO:0000259" key="3">
    <source>
        <dbReference type="Pfam" id="PF00431"/>
    </source>
</evidence>
<evidence type="ECO:0000256" key="2">
    <source>
        <dbReference type="SAM" id="SignalP"/>
    </source>
</evidence>
<sequence>MSKWYLIVLLVGVASSSNTEHRITKLITVPKDGTIELLSLDYPNIPAVGTAQTWYLTSEEGTRIQLKCEDIWIAPSKRCLSGWFKINTGRKDERFCGNNSGLVTRSIRNEMMVQIDLNNTTGRSKCTVETINE</sequence>
<feature type="chain" id="PRO_5044349997" evidence="2">
    <location>
        <begin position="17"/>
        <end position="133"/>
    </location>
</feature>
<keyword evidence="2" id="KW-0732">Signal</keyword>
<name>A0AB38ZER1_9HEMI</name>
<dbReference type="EMBL" id="PP517521">
    <property type="protein sequence ID" value="WXI02771.1"/>
    <property type="molecule type" value="mRNA"/>
</dbReference>
<keyword evidence="1" id="KW-1015">Disulfide bond</keyword>
<proteinExistence type="evidence at transcript level"/>
<dbReference type="AlphaFoldDB" id="A0AB38ZER1"/>
<feature type="domain" description="CUB" evidence="3">
    <location>
        <begin position="36"/>
        <end position="120"/>
    </location>
</feature>
<dbReference type="SUPFAM" id="SSF49854">
    <property type="entry name" value="Spermadhesin, CUB domain"/>
    <property type="match status" value="1"/>
</dbReference>
<reference evidence="4" key="1">
    <citation type="submission" date="2024-03" db="EMBL/GenBank/DDBJ databases">
        <title>Venom adaptation and exaptation during the trophic switch to blood-feeding by kissing bugs (Reduviidae: Triatominae).</title>
        <authorList>
            <person name="Zdenek C.N."/>
            <person name="Cardoso F.C."/>
            <person name="Robinson S.D."/>
            <person name="Mercedes R.S."/>
            <person name="Raidjoe E.R."/>
            <person name="Hernandez-Vargas M.J."/>
            <person name="Jin J."/>
            <person name="Corzo G."/>
            <person name="Vetter I."/>
            <person name="King G.F."/>
            <person name="Fry B.G."/>
            <person name="Walker A."/>
        </authorList>
    </citation>
    <scope>NUCLEOTIDE SEQUENCE</scope>
</reference>
<feature type="signal peptide" evidence="2">
    <location>
        <begin position="1"/>
        <end position="16"/>
    </location>
</feature>
<dbReference type="CDD" id="cd00041">
    <property type="entry name" value="CUB"/>
    <property type="match status" value="1"/>
</dbReference>